<feature type="domain" description="XLF-like N-terminal" evidence="6">
    <location>
        <begin position="23"/>
        <end position="134"/>
    </location>
</feature>
<comment type="subcellular location">
    <subcellularLocation>
        <location evidence="1">Nucleus</location>
    </subcellularLocation>
</comment>
<feature type="compositionally biased region" description="Basic residues" evidence="5">
    <location>
        <begin position="387"/>
        <end position="400"/>
    </location>
</feature>
<accession>A0A4V6T5M3</accession>
<dbReference type="EMBL" id="ML179069">
    <property type="protein sequence ID" value="THV03206.1"/>
    <property type="molecule type" value="Genomic_DNA"/>
</dbReference>
<keyword evidence="8" id="KW-1185">Reference proteome</keyword>
<feature type="region of interest" description="Disordered" evidence="5">
    <location>
        <begin position="230"/>
        <end position="260"/>
    </location>
</feature>
<evidence type="ECO:0000256" key="1">
    <source>
        <dbReference type="ARBA" id="ARBA00004123"/>
    </source>
</evidence>
<name>A0A4V6T5M3_DENBC</name>
<dbReference type="Gene3D" id="2.170.210.10">
    <property type="entry name" value="DNA double-strand break repair and VJ recombination XRCC4, N-terminal"/>
    <property type="match status" value="1"/>
</dbReference>
<keyword evidence="3" id="KW-0234">DNA repair</keyword>
<dbReference type="OrthoDB" id="3184250at2759"/>
<feature type="compositionally biased region" description="Low complexity" evidence="5">
    <location>
        <begin position="336"/>
        <end position="345"/>
    </location>
</feature>
<keyword evidence="2" id="KW-0227">DNA damage</keyword>
<dbReference type="InterPro" id="IPR015381">
    <property type="entry name" value="XLF-like_N"/>
</dbReference>
<dbReference type="AlphaFoldDB" id="A0A4V6T5M3"/>
<organism evidence="7 8">
    <name type="scientific">Dendrothele bispora (strain CBS 962.96)</name>
    <dbReference type="NCBI Taxonomy" id="1314807"/>
    <lineage>
        <taxon>Eukaryota</taxon>
        <taxon>Fungi</taxon>
        <taxon>Dikarya</taxon>
        <taxon>Basidiomycota</taxon>
        <taxon>Agaricomycotina</taxon>
        <taxon>Agaricomycetes</taxon>
        <taxon>Agaricomycetidae</taxon>
        <taxon>Agaricales</taxon>
        <taxon>Agaricales incertae sedis</taxon>
        <taxon>Dendrothele</taxon>
    </lineage>
</organism>
<reference evidence="7 8" key="1">
    <citation type="journal article" date="2019" name="Nat. Ecol. Evol.">
        <title>Megaphylogeny resolves global patterns of mushroom evolution.</title>
        <authorList>
            <person name="Varga T."/>
            <person name="Krizsan K."/>
            <person name="Foldi C."/>
            <person name="Dima B."/>
            <person name="Sanchez-Garcia M."/>
            <person name="Sanchez-Ramirez S."/>
            <person name="Szollosi G.J."/>
            <person name="Szarkandi J.G."/>
            <person name="Papp V."/>
            <person name="Albert L."/>
            <person name="Andreopoulos W."/>
            <person name="Angelini C."/>
            <person name="Antonin V."/>
            <person name="Barry K.W."/>
            <person name="Bougher N.L."/>
            <person name="Buchanan P."/>
            <person name="Buyck B."/>
            <person name="Bense V."/>
            <person name="Catcheside P."/>
            <person name="Chovatia M."/>
            <person name="Cooper J."/>
            <person name="Damon W."/>
            <person name="Desjardin D."/>
            <person name="Finy P."/>
            <person name="Geml J."/>
            <person name="Haridas S."/>
            <person name="Hughes K."/>
            <person name="Justo A."/>
            <person name="Karasinski D."/>
            <person name="Kautmanova I."/>
            <person name="Kiss B."/>
            <person name="Kocsube S."/>
            <person name="Kotiranta H."/>
            <person name="LaButti K.M."/>
            <person name="Lechner B.E."/>
            <person name="Liimatainen K."/>
            <person name="Lipzen A."/>
            <person name="Lukacs Z."/>
            <person name="Mihaltcheva S."/>
            <person name="Morgado L.N."/>
            <person name="Niskanen T."/>
            <person name="Noordeloos M.E."/>
            <person name="Ohm R.A."/>
            <person name="Ortiz-Santana B."/>
            <person name="Ovrebo C."/>
            <person name="Racz N."/>
            <person name="Riley R."/>
            <person name="Savchenko A."/>
            <person name="Shiryaev A."/>
            <person name="Soop K."/>
            <person name="Spirin V."/>
            <person name="Szebenyi C."/>
            <person name="Tomsovsky M."/>
            <person name="Tulloss R.E."/>
            <person name="Uehling J."/>
            <person name="Grigoriev I.V."/>
            <person name="Vagvolgyi C."/>
            <person name="Papp T."/>
            <person name="Martin F.M."/>
            <person name="Miettinen O."/>
            <person name="Hibbett D.S."/>
            <person name="Nagy L.G."/>
        </authorList>
    </citation>
    <scope>NUCLEOTIDE SEQUENCE [LARGE SCALE GENOMIC DNA]</scope>
    <source>
        <strain evidence="7 8">CBS 962.96</strain>
    </source>
</reference>
<keyword evidence="4" id="KW-0539">Nucleus</keyword>
<evidence type="ECO:0000256" key="4">
    <source>
        <dbReference type="ARBA" id="ARBA00023242"/>
    </source>
</evidence>
<feature type="region of interest" description="Disordered" evidence="5">
    <location>
        <begin position="272"/>
        <end position="400"/>
    </location>
</feature>
<evidence type="ECO:0000313" key="8">
    <source>
        <dbReference type="Proteomes" id="UP000297245"/>
    </source>
</evidence>
<dbReference type="GO" id="GO:0005634">
    <property type="term" value="C:nucleus"/>
    <property type="evidence" value="ECO:0007669"/>
    <property type="project" value="UniProtKB-SubCell"/>
</dbReference>
<evidence type="ECO:0000256" key="2">
    <source>
        <dbReference type="ARBA" id="ARBA00022763"/>
    </source>
</evidence>
<dbReference type="GO" id="GO:0006303">
    <property type="term" value="P:double-strand break repair via nonhomologous end joining"/>
    <property type="evidence" value="ECO:0007669"/>
    <property type="project" value="UniProtKB-ARBA"/>
</dbReference>
<dbReference type="InterPro" id="IPR038051">
    <property type="entry name" value="XRCC4-like_N_sf"/>
</dbReference>
<feature type="compositionally biased region" description="Acidic residues" evidence="5">
    <location>
        <begin position="290"/>
        <end position="301"/>
    </location>
</feature>
<protein>
    <recommendedName>
        <fullName evidence="6">XLF-like N-terminal domain-containing protein</fullName>
    </recommendedName>
</protein>
<evidence type="ECO:0000259" key="6">
    <source>
        <dbReference type="Pfam" id="PF09302"/>
    </source>
</evidence>
<evidence type="ECO:0000256" key="3">
    <source>
        <dbReference type="ARBA" id="ARBA00023204"/>
    </source>
</evidence>
<feature type="compositionally biased region" description="Polar residues" evidence="5">
    <location>
        <begin position="230"/>
        <end position="243"/>
    </location>
</feature>
<proteinExistence type="predicted"/>
<dbReference type="Pfam" id="PF09302">
    <property type="entry name" value="XLF"/>
    <property type="match status" value="1"/>
</dbReference>
<sequence length="400" mass="43498">MESLTEEHWNALLSQPWLAKEDAVKSTAYLFKFYASTTEISCVFLVTDTKSVWTEVLNSNQFARRWRICNGLDASPSSTSSGSENTWRRNHLETLNKAYSLDGVVDLDFEITDSEYSDLAIEMECDVFKWRWETYFTGYKASAEIISKQLVSPLISVTHLALNSGDAVGKMSDADLEKAIDRMGQTARNALDTHIRTVISKPRVATSLQRMTAVVNKVPDLPAVCSTVESPSLQVRSVPSPQGATPEPVKSRAVSPGPMLIANREQVVPEVRMASPEQKTSIPAARSTEENSETEEDEEEVSLTVKGKAPASVASASPVSSPPPTSFSQDPAPKGSASSSVLASSDSDESPPAKKPKPNPPSSSDDDSDSDTVSKRSNAQRNDGVKRGTRQPIKRGGKRF</sequence>
<feature type="compositionally biased region" description="Low complexity" evidence="5">
    <location>
        <begin position="309"/>
        <end position="319"/>
    </location>
</feature>
<evidence type="ECO:0000256" key="5">
    <source>
        <dbReference type="SAM" id="MobiDB-lite"/>
    </source>
</evidence>
<gene>
    <name evidence="7" type="ORF">K435DRAFT_852092</name>
</gene>
<evidence type="ECO:0000313" key="7">
    <source>
        <dbReference type="EMBL" id="THV03206.1"/>
    </source>
</evidence>
<dbReference type="Proteomes" id="UP000297245">
    <property type="component" value="Unassembled WGS sequence"/>
</dbReference>